<evidence type="ECO:0000313" key="2">
    <source>
        <dbReference type="Proteomes" id="UP001156870"/>
    </source>
</evidence>
<keyword evidence="2" id="KW-1185">Reference proteome</keyword>
<evidence type="ECO:0000313" key="1">
    <source>
        <dbReference type="EMBL" id="GLS24601.1"/>
    </source>
</evidence>
<dbReference type="AlphaFoldDB" id="A0AA37T3A1"/>
<dbReference type="EMBL" id="BSPD01000011">
    <property type="protein sequence ID" value="GLS24601.1"/>
    <property type="molecule type" value="Genomic_DNA"/>
</dbReference>
<protein>
    <submittedName>
        <fullName evidence="1">Uncharacterized protein</fullName>
    </submittedName>
</protein>
<gene>
    <name evidence="1" type="ORF">GCM10007877_03150</name>
</gene>
<sequence>MKEWRQYMSETDGAWLVLKDKDEPELPAESISSSGQEAVMLKKCKPGNYISVNILPAARITDDVKKTINYEKDFYVQLYCLSDDWSVISEKSYSSDEALKLASRFVGLTKDRAIKVWNMRKLGSEGNRIELL</sequence>
<organism evidence="1 2">
    <name type="scientific">Marinibactrum halimedae</name>
    <dbReference type="NCBI Taxonomy" id="1444977"/>
    <lineage>
        <taxon>Bacteria</taxon>
        <taxon>Pseudomonadati</taxon>
        <taxon>Pseudomonadota</taxon>
        <taxon>Gammaproteobacteria</taxon>
        <taxon>Cellvibrionales</taxon>
        <taxon>Cellvibrionaceae</taxon>
        <taxon>Marinibactrum</taxon>
    </lineage>
</organism>
<comment type="caution">
    <text evidence="1">The sequence shown here is derived from an EMBL/GenBank/DDBJ whole genome shotgun (WGS) entry which is preliminary data.</text>
</comment>
<proteinExistence type="predicted"/>
<accession>A0AA37T3A1</accession>
<name>A0AA37T3A1_9GAMM</name>
<dbReference type="Proteomes" id="UP001156870">
    <property type="component" value="Unassembled WGS sequence"/>
</dbReference>
<reference evidence="1 2" key="1">
    <citation type="journal article" date="2014" name="Int. J. Syst. Evol. Microbiol.">
        <title>Complete genome sequence of Corynebacterium casei LMG S-19264T (=DSM 44701T), isolated from a smear-ripened cheese.</title>
        <authorList>
            <consortium name="US DOE Joint Genome Institute (JGI-PGF)"/>
            <person name="Walter F."/>
            <person name="Albersmeier A."/>
            <person name="Kalinowski J."/>
            <person name="Ruckert C."/>
        </authorList>
    </citation>
    <scope>NUCLEOTIDE SEQUENCE [LARGE SCALE GENOMIC DNA]</scope>
    <source>
        <strain evidence="1 2">NBRC 110095</strain>
    </source>
</reference>